<evidence type="ECO:0000256" key="1">
    <source>
        <dbReference type="SAM" id="SignalP"/>
    </source>
</evidence>
<protein>
    <recommendedName>
        <fullName evidence="4">Glucose N-acetyltransferase 1</fullName>
    </recommendedName>
</protein>
<comment type="caution">
    <text evidence="2">The sequence shown here is derived from an EMBL/GenBank/DDBJ whole genome shotgun (WGS) entry which is preliminary data.</text>
</comment>
<organism evidence="2 3">
    <name type="scientific">Zygosaccharomyces rouxii</name>
    <dbReference type="NCBI Taxonomy" id="4956"/>
    <lineage>
        <taxon>Eukaryota</taxon>
        <taxon>Fungi</taxon>
        <taxon>Dikarya</taxon>
        <taxon>Ascomycota</taxon>
        <taxon>Saccharomycotina</taxon>
        <taxon>Saccharomycetes</taxon>
        <taxon>Saccharomycetales</taxon>
        <taxon>Saccharomycetaceae</taxon>
        <taxon>Zygosaccharomyces</taxon>
    </lineage>
</organism>
<proteinExistence type="predicted"/>
<dbReference type="Gene3D" id="3.90.550.10">
    <property type="entry name" value="Spore Coat Polysaccharide Biosynthesis Protein SpsA, Chain A"/>
    <property type="match status" value="1"/>
</dbReference>
<evidence type="ECO:0000313" key="3">
    <source>
        <dbReference type="Proteomes" id="UP000187013"/>
    </source>
</evidence>
<keyword evidence="1" id="KW-0732">Signal</keyword>
<dbReference type="InterPro" id="IPR029044">
    <property type="entry name" value="Nucleotide-diphossugar_trans"/>
</dbReference>
<dbReference type="SUPFAM" id="SSF53448">
    <property type="entry name" value="Nucleotide-diphospho-sugar transferases"/>
    <property type="match status" value="1"/>
</dbReference>
<feature type="chain" id="PRO_5012636994" description="Glucose N-acetyltransferase 1" evidence="1">
    <location>
        <begin position="29"/>
        <end position="490"/>
    </location>
</feature>
<dbReference type="AlphaFoldDB" id="A0A1Q3A3M3"/>
<dbReference type="EMBL" id="BDGX01000021">
    <property type="protein sequence ID" value="GAV50325.1"/>
    <property type="molecule type" value="Genomic_DNA"/>
</dbReference>
<dbReference type="Proteomes" id="UP000187013">
    <property type="component" value="Unassembled WGS sequence"/>
</dbReference>
<gene>
    <name evidence="2" type="ORF">ZYGR_0U01810</name>
</gene>
<dbReference type="OrthoDB" id="2014201at2759"/>
<sequence>MRLVTKRKLRYLLFTLLLALIVSFTCNAVVESQLNKEIKFYKVYFEQKKDGLQGIYNPLAIKQIPEETIDALYAYKMNKVAKHGETIDWSKFAYVNYATDIDYLCSTFIMFQNLKRYGTKAKLHLMVSNQMLSPDNEFSQSANMLLQRIRNLDPEQVVVKPVESTYKPNDQSEWKDSLTKLQVFNQTEYDRVIYLDSDAELKDSMDELFFIPSYIKFAAPLAYWFFDDKDLEAAYHDVKVAEKSPINLARYTDKLSVRIKKDQMIYNHLPNLPPPLFLNTENVAQDIINSRPSLLQMLGVPTGGSQSSKAKFASTVMVINPSSDTYEEIIHWLLPQVLKSKNKFDMDLINEELYNMRRTIYYNFKLFRRLKTEYLPELLVLPFGRYGLLSGSIKNSDHYPMIKNDVLGYRRLDTDGHEFPKTLEDYVKDCKYVHFSDSPIGKPWNYGSLEDIKCRVDAEQSENVEEQKEVCALWNTLYSSHMTNRHLCML</sequence>
<name>A0A1Q3A3M3_ZYGRO</name>
<dbReference type="eggNOG" id="KOG1950">
    <property type="taxonomic scope" value="Eukaryota"/>
</dbReference>
<dbReference type="InterPro" id="IPR050587">
    <property type="entry name" value="GNT1/Glycosyltrans_8"/>
</dbReference>
<accession>A0A1Q3A3M3</accession>
<evidence type="ECO:0008006" key="4">
    <source>
        <dbReference type="Google" id="ProtNLM"/>
    </source>
</evidence>
<evidence type="ECO:0000313" key="2">
    <source>
        <dbReference type="EMBL" id="GAV50325.1"/>
    </source>
</evidence>
<feature type="signal peptide" evidence="1">
    <location>
        <begin position="1"/>
        <end position="28"/>
    </location>
</feature>
<dbReference type="PANTHER" id="PTHR11183">
    <property type="entry name" value="GLYCOGENIN SUBFAMILY MEMBER"/>
    <property type="match status" value="1"/>
</dbReference>
<reference evidence="2 3" key="1">
    <citation type="submission" date="2016-08" db="EMBL/GenBank/DDBJ databases">
        <title>Draft genome sequence of allopolyploid Zygosaccharomyces rouxii.</title>
        <authorList>
            <person name="Watanabe J."/>
            <person name="Uehara K."/>
            <person name="Mogi Y."/>
            <person name="Tsukioka Y."/>
        </authorList>
    </citation>
    <scope>NUCLEOTIDE SEQUENCE [LARGE SCALE GENOMIC DNA]</scope>
    <source>
        <strain evidence="2 3">NBRC 110957</strain>
    </source>
</reference>